<evidence type="ECO:0000256" key="6">
    <source>
        <dbReference type="ARBA" id="ARBA00022840"/>
    </source>
</evidence>
<proteinExistence type="inferred from homology"/>
<dbReference type="KEGG" id="obr:102701499"/>
<dbReference type="GO" id="GO:0005524">
    <property type="term" value="F:ATP binding"/>
    <property type="evidence" value="ECO:0007669"/>
    <property type="project" value="UniProtKB-KW"/>
</dbReference>
<keyword evidence="5" id="KW-0418">Kinase</keyword>
<dbReference type="PANTHER" id="PTHR45800">
    <property type="entry name" value="PHOSPHATIDYLINOSITOL 4-KINASE GAMMA"/>
    <property type="match status" value="1"/>
</dbReference>
<evidence type="ECO:0000256" key="5">
    <source>
        <dbReference type="ARBA" id="ARBA00022777"/>
    </source>
</evidence>
<dbReference type="AlphaFoldDB" id="J3KYN9"/>
<dbReference type="EC" id="2.7.1.67" evidence="2"/>
<feature type="domain" description="PI3K/PI4K catalytic" evidence="8">
    <location>
        <begin position="1"/>
        <end position="383"/>
    </location>
</feature>
<evidence type="ECO:0000256" key="7">
    <source>
        <dbReference type="SAM" id="MobiDB-lite"/>
    </source>
</evidence>
<sequence>MAIAVGHCHELRPPGVVRGRFCRLRSVAQLDRPLLDHDLDRRERSRFAGLSPRRSLSSPCFTTVPPAADRAKSAADDGKVPRVEIVAGGRAPGVHELIMEAAGAIATGTRLVPAQSGIGGALLLEDDRSGEHLAVIKLLDDAPSPSHGGGGYASKAVLREVAAFLLDHDGFARVEPTAMIKISRPSVPTTTASIQRFAAHEYDAGELGPSRFSVASVHHVGILDVRLLNIDRHAGNILVKKPLESESAGSSNGNTSTPLDLVPIDHGLCLPEQLDDPYFEWLHWPQSSLPFSGVELEYVASLDPFRDAAMLRAELPALTEAATRILTLCTIFLQRAAAAGLCLADIGDMMTREFSAMEEGLSALESLCKNAYDASASTSPRKHPYDDSDDDESTQFGMDDVPAAATAAGLAHFLLGGSGIAKSVSFSAAEQGASGRGGARKRISFEELTGEEWAAFLDRFEQLLPAALEAKKRAGLKLTCRLGTSV</sequence>
<dbReference type="InterPro" id="IPR000403">
    <property type="entry name" value="PI3/4_kinase_cat_dom"/>
</dbReference>
<dbReference type="PROSITE" id="PS50290">
    <property type="entry name" value="PI3_4_KINASE_3"/>
    <property type="match status" value="1"/>
</dbReference>
<dbReference type="eggNOG" id="KOG2381">
    <property type="taxonomic scope" value="Eukaryota"/>
</dbReference>
<evidence type="ECO:0000259" key="8">
    <source>
        <dbReference type="PROSITE" id="PS50290"/>
    </source>
</evidence>
<gene>
    <name evidence="9" type="primary">LOC102701499</name>
</gene>
<organism evidence="9">
    <name type="scientific">Oryza brachyantha</name>
    <name type="common">malo sina</name>
    <dbReference type="NCBI Taxonomy" id="4533"/>
    <lineage>
        <taxon>Eukaryota</taxon>
        <taxon>Viridiplantae</taxon>
        <taxon>Streptophyta</taxon>
        <taxon>Embryophyta</taxon>
        <taxon>Tracheophyta</taxon>
        <taxon>Spermatophyta</taxon>
        <taxon>Magnoliopsida</taxon>
        <taxon>Liliopsida</taxon>
        <taxon>Poales</taxon>
        <taxon>Poaceae</taxon>
        <taxon>BOP clade</taxon>
        <taxon>Oryzoideae</taxon>
        <taxon>Oryzeae</taxon>
        <taxon>Oryzinae</taxon>
        <taxon>Oryza</taxon>
    </lineage>
</organism>
<evidence type="ECO:0000256" key="4">
    <source>
        <dbReference type="ARBA" id="ARBA00022741"/>
    </source>
</evidence>
<evidence type="ECO:0000256" key="1">
    <source>
        <dbReference type="ARBA" id="ARBA00008941"/>
    </source>
</evidence>
<dbReference type="InterPro" id="IPR044571">
    <property type="entry name" value="P4KG1-8"/>
</dbReference>
<feature type="region of interest" description="Disordered" evidence="7">
    <location>
        <begin position="375"/>
        <end position="397"/>
    </location>
</feature>
<dbReference type="GeneID" id="102701499"/>
<dbReference type="OMA" id="GNTMRSK"/>
<dbReference type="GO" id="GO:0004430">
    <property type="term" value="F:1-phosphatidylinositol 4-kinase activity"/>
    <property type="evidence" value="ECO:0007669"/>
    <property type="project" value="UniProtKB-EC"/>
</dbReference>
<reference evidence="9" key="1">
    <citation type="journal article" date="2013" name="Nat. Commun.">
        <title>Whole-genome sequencing of Oryza brachyantha reveals mechanisms underlying Oryza genome evolution.</title>
        <authorList>
            <person name="Chen J."/>
            <person name="Huang Q."/>
            <person name="Gao D."/>
            <person name="Wang J."/>
            <person name="Lang Y."/>
            <person name="Liu T."/>
            <person name="Li B."/>
            <person name="Bai Z."/>
            <person name="Luis Goicoechea J."/>
            <person name="Liang C."/>
            <person name="Chen C."/>
            <person name="Zhang W."/>
            <person name="Sun S."/>
            <person name="Liao Y."/>
            <person name="Zhang X."/>
            <person name="Yang L."/>
            <person name="Song C."/>
            <person name="Wang M."/>
            <person name="Shi J."/>
            <person name="Liu G."/>
            <person name="Liu J."/>
            <person name="Zhou H."/>
            <person name="Zhou W."/>
            <person name="Yu Q."/>
            <person name="An N."/>
            <person name="Chen Y."/>
            <person name="Cai Q."/>
            <person name="Wang B."/>
            <person name="Liu B."/>
            <person name="Min J."/>
            <person name="Huang Y."/>
            <person name="Wu H."/>
            <person name="Li Z."/>
            <person name="Zhang Y."/>
            <person name="Yin Y."/>
            <person name="Song W."/>
            <person name="Jiang J."/>
            <person name="Jackson S.A."/>
            <person name="Wing R.A."/>
            <person name="Wang J."/>
            <person name="Chen M."/>
        </authorList>
    </citation>
    <scope>NUCLEOTIDE SEQUENCE [LARGE SCALE GENOMIC DNA]</scope>
    <source>
        <strain evidence="9">cv. IRGC 101232</strain>
    </source>
</reference>
<dbReference type="RefSeq" id="XP_015693341.1">
    <property type="nucleotide sequence ID" value="XM_015837855.1"/>
</dbReference>
<keyword evidence="3" id="KW-0808">Transferase</keyword>
<reference evidence="9" key="2">
    <citation type="submission" date="2013-04" db="UniProtKB">
        <authorList>
            <consortium name="EnsemblPlants"/>
        </authorList>
    </citation>
    <scope>IDENTIFICATION</scope>
</reference>
<dbReference type="Proteomes" id="UP000006038">
    <property type="component" value="Chromosome 1"/>
</dbReference>
<dbReference type="OrthoDB" id="5839at2759"/>
<dbReference type="Pfam" id="PF00454">
    <property type="entry name" value="PI3_PI4_kinase"/>
    <property type="match status" value="1"/>
</dbReference>
<keyword evidence="4" id="KW-0547">Nucleotide-binding</keyword>
<keyword evidence="10" id="KW-1185">Reference proteome</keyword>
<dbReference type="HOGENOM" id="CLU_027241_0_0_1"/>
<evidence type="ECO:0000256" key="2">
    <source>
        <dbReference type="ARBA" id="ARBA00012169"/>
    </source>
</evidence>
<dbReference type="Gramene" id="OB01G20950.1">
    <property type="protein sequence ID" value="OB01G20950.1"/>
    <property type="gene ID" value="OB01G20950"/>
</dbReference>
<dbReference type="PANTHER" id="PTHR45800:SF21">
    <property type="entry name" value="PHOSPHATIDYLINOSITOL 4-KINASE GAMMA 8"/>
    <property type="match status" value="1"/>
</dbReference>
<comment type="similarity">
    <text evidence="1">Belongs to the PI3/PI4-kinase family. Type II PI4K subfamily.</text>
</comment>
<protein>
    <recommendedName>
        <fullName evidence="2">1-phosphatidylinositol 4-kinase</fullName>
        <ecNumber evidence="2">2.7.1.67</ecNumber>
    </recommendedName>
</protein>
<keyword evidence="6" id="KW-0067">ATP-binding</keyword>
<evidence type="ECO:0000313" key="10">
    <source>
        <dbReference type="Proteomes" id="UP000006038"/>
    </source>
</evidence>
<dbReference type="EnsemblPlants" id="OB01G20950.1">
    <property type="protein sequence ID" value="OB01G20950.1"/>
    <property type="gene ID" value="OB01G20950"/>
</dbReference>
<evidence type="ECO:0000313" key="9">
    <source>
        <dbReference type="EnsemblPlants" id="OB01G20950.1"/>
    </source>
</evidence>
<evidence type="ECO:0000256" key="3">
    <source>
        <dbReference type="ARBA" id="ARBA00022679"/>
    </source>
</evidence>
<name>J3KYN9_ORYBR</name>
<accession>J3KYN9</accession>